<evidence type="ECO:0000259" key="1">
    <source>
        <dbReference type="Pfam" id="PF01464"/>
    </source>
</evidence>
<evidence type="ECO:0000313" key="3">
    <source>
        <dbReference type="Proteomes" id="UP000680365"/>
    </source>
</evidence>
<dbReference type="InterPro" id="IPR023346">
    <property type="entry name" value="Lysozyme-like_dom_sf"/>
</dbReference>
<evidence type="ECO:0000313" key="2">
    <source>
        <dbReference type="EMBL" id="MBS8122164.1"/>
    </source>
</evidence>
<dbReference type="Proteomes" id="UP000680365">
    <property type="component" value="Unassembled WGS sequence"/>
</dbReference>
<sequence>MFSKKILILLFFSLFLTACFETKKITYQDSNHLMSSTQVIRDIKTVNFMGEDINLDEHNFFRERIEREFYIIVDNIYQYKLWVKRTGKYFPYFEEKLQEYGLPDDLKYLAVAESFLRHEAYSSVGASGLWQFMPATAREYGLLVNDYVDQRNDYTLSTISAFEYLSYLGGLFDYDWKLALSAYNKGQGALSNTIVRQGSDDYFDLLLNTETRRFVPRILAIKLAYENREKLGLNLKEEDYYFFPDYELREVEQIQDIYSYLNENNISVYDFIKLNPWININQNKLPLRDDGQNWTIKIPI</sequence>
<proteinExistence type="predicted"/>
<dbReference type="CDD" id="cd16894">
    <property type="entry name" value="MltD-like"/>
    <property type="match status" value="1"/>
</dbReference>
<feature type="domain" description="Transglycosylase SLT" evidence="1">
    <location>
        <begin position="93"/>
        <end position="201"/>
    </location>
</feature>
<reference evidence="2 3" key="1">
    <citation type="journal article" date="2021" name="Nat. Commun.">
        <title>Reductive evolution and unique predatory mode in the CPR bacterium Vampirococcus lugosii.</title>
        <authorList>
            <person name="Moreira D."/>
            <person name="Zivanovic Y."/>
            <person name="Lopez-Archilla A.I."/>
            <person name="Iniesto M."/>
            <person name="Lopez-Garcia P."/>
        </authorList>
    </citation>
    <scope>NUCLEOTIDE SEQUENCE [LARGE SCALE GENOMIC DNA]</scope>
    <source>
        <strain evidence="2">Chiprana</strain>
    </source>
</reference>
<dbReference type="PANTHER" id="PTHR37423:SF2">
    <property type="entry name" value="MEMBRANE-BOUND LYTIC MUREIN TRANSGLYCOSYLASE C"/>
    <property type="match status" value="1"/>
</dbReference>
<dbReference type="RefSeq" id="WP_213349430.1">
    <property type="nucleotide sequence ID" value="NZ_JAEDAM010000048.1"/>
</dbReference>
<protein>
    <submittedName>
        <fullName evidence="2">Membrane-bound lytic murein transglycosylase</fullName>
    </submittedName>
</protein>
<dbReference type="PROSITE" id="PS51257">
    <property type="entry name" value="PROKAR_LIPOPROTEIN"/>
    <property type="match status" value="1"/>
</dbReference>
<keyword evidence="3" id="KW-1185">Reference proteome</keyword>
<organism evidence="2 3">
    <name type="scientific">Candidatus Vampirococcus lugosii</name>
    <dbReference type="NCBI Taxonomy" id="2789015"/>
    <lineage>
        <taxon>Bacteria</taxon>
        <taxon>Candidatus Absconditibacteriota</taxon>
        <taxon>Vampirococcus</taxon>
    </lineage>
</organism>
<name>A0ABS5QP73_9BACT</name>
<accession>A0ABS5QP73</accession>
<dbReference type="EMBL" id="JAEDAM010000048">
    <property type="protein sequence ID" value="MBS8122164.1"/>
    <property type="molecule type" value="Genomic_DNA"/>
</dbReference>
<dbReference type="SUPFAM" id="SSF53955">
    <property type="entry name" value="Lysozyme-like"/>
    <property type="match status" value="1"/>
</dbReference>
<comment type="caution">
    <text evidence="2">The sequence shown here is derived from an EMBL/GenBank/DDBJ whole genome shotgun (WGS) entry which is preliminary data.</text>
</comment>
<dbReference type="PANTHER" id="PTHR37423">
    <property type="entry name" value="SOLUBLE LYTIC MUREIN TRANSGLYCOSYLASE-RELATED"/>
    <property type="match status" value="1"/>
</dbReference>
<dbReference type="InterPro" id="IPR008258">
    <property type="entry name" value="Transglycosylase_SLT_dom_1"/>
</dbReference>
<dbReference type="Pfam" id="PF01464">
    <property type="entry name" value="SLT"/>
    <property type="match status" value="1"/>
</dbReference>
<gene>
    <name evidence="2" type="ORF">VAMP_144n2</name>
</gene>
<dbReference type="Gene3D" id="1.10.530.10">
    <property type="match status" value="1"/>
</dbReference>